<dbReference type="AlphaFoldDB" id="A0A382IA96"/>
<organism evidence="1">
    <name type="scientific">marine metagenome</name>
    <dbReference type="NCBI Taxonomy" id="408172"/>
    <lineage>
        <taxon>unclassified sequences</taxon>
        <taxon>metagenomes</taxon>
        <taxon>ecological metagenomes</taxon>
    </lineage>
</organism>
<dbReference type="EMBL" id="UINC01065979">
    <property type="protein sequence ID" value="SVB96192.1"/>
    <property type="molecule type" value="Genomic_DNA"/>
</dbReference>
<reference evidence="1" key="1">
    <citation type="submission" date="2018-05" db="EMBL/GenBank/DDBJ databases">
        <authorList>
            <person name="Lanie J.A."/>
            <person name="Ng W.-L."/>
            <person name="Kazmierczak K.M."/>
            <person name="Andrzejewski T.M."/>
            <person name="Davidsen T.M."/>
            <person name="Wayne K.J."/>
            <person name="Tettelin H."/>
            <person name="Glass J.I."/>
            <person name="Rusch D."/>
            <person name="Podicherti R."/>
            <person name="Tsui H.-C.T."/>
            <person name="Winkler M.E."/>
        </authorList>
    </citation>
    <scope>NUCLEOTIDE SEQUENCE</scope>
</reference>
<name>A0A382IA96_9ZZZZ</name>
<accession>A0A382IA96</accession>
<sequence>PPQPVIRLPPAQFSVSGHSVLN</sequence>
<protein>
    <submittedName>
        <fullName evidence="1">Uncharacterized protein</fullName>
    </submittedName>
</protein>
<proteinExistence type="predicted"/>
<feature type="non-terminal residue" evidence="1">
    <location>
        <position position="1"/>
    </location>
</feature>
<gene>
    <name evidence="1" type="ORF">METZ01_LOCUS249046</name>
</gene>
<evidence type="ECO:0000313" key="1">
    <source>
        <dbReference type="EMBL" id="SVB96192.1"/>
    </source>
</evidence>